<comment type="caution">
    <text evidence="2">The sequence shown here is derived from an EMBL/GenBank/DDBJ whole genome shotgun (WGS) entry which is preliminary data.</text>
</comment>
<accession>A0AAE0LLR0</accession>
<gene>
    <name evidence="2" type="ORF">CYMTET_3271</name>
</gene>
<reference evidence="2 3" key="1">
    <citation type="journal article" date="2015" name="Genome Biol. Evol.">
        <title>Comparative Genomics of a Bacterivorous Green Alga Reveals Evolutionary Causalities and Consequences of Phago-Mixotrophic Mode of Nutrition.</title>
        <authorList>
            <person name="Burns J.A."/>
            <person name="Paasch A."/>
            <person name="Narechania A."/>
            <person name="Kim E."/>
        </authorList>
    </citation>
    <scope>NUCLEOTIDE SEQUENCE [LARGE SCALE GENOMIC DNA]</scope>
    <source>
        <strain evidence="2 3">PLY_AMNH</strain>
    </source>
</reference>
<protein>
    <submittedName>
        <fullName evidence="2">Uncharacterized protein</fullName>
    </submittedName>
</protein>
<sequence>MTNQKQSPRRLTTPAPRAEFEMENFQDIESFRNGNVNVTSATFIARRRDEGTPQPTVGDTHDITENDADEDTESSPGCREKLATPESARRGESLNDVKTADSTRVHHFTSAAICRQYAFITDFTMTMTTTTATTTNPASLTERVA</sequence>
<dbReference type="AlphaFoldDB" id="A0AAE0LLR0"/>
<proteinExistence type="predicted"/>
<dbReference type="EMBL" id="LGRX02000169">
    <property type="protein sequence ID" value="KAK3289309.1"/>
    <property type="molecule type" value="Genomic_DNA"/>
</dbReference>
<keyword evidence="3" id="KW-1185">Reference proteome</keyword>
<feature type="compositionally biased region" description="Basic and acidic residues" evidence="1">
    <location>
        <begin position="78"/>
        <end position="101"/>
    </location>
</feature>
<feature type="region of interest" description="Disordered" evidence="1">
    <location>
        <begin position="44"/>
        <end position="101"/>
    </location>
</feature>
<evidence type="ECO:0000313" key="3">
    <source>
        <dbReference type="Proteomes" id="UP001190700"/>
    </source>
</evidence>
<evidence type="ECO:0000313" key="2">
    <source>
        <dbReference type="EMBL" id="KAK3289309.1"/>
    </source>
</evidence>
<evidence type="ECO:0000256" key="1">
    <source>
        <dbReference type="SAM" id="MobiDB-lite"/>
    </source>
</evidence>
<dbReference type="Proteomes" id="UP001190700">
    <property type="component" value="Unassembled WGS sequence"/>
</dbReference>
<name>A0AAE0LLR0_9CHLO</name>
<organism evidence="2 3">
    <name type="scientific">Cymbomonas tetramitiformis</name>
    <dbReference type="NCBI Taxonomy" id="36881"/>
    <lineage>
        <taxon>Eukaryota</taxon>
        <taxon>Viridiplantae</taxon>
        <taxon>Chlorophyta</taxon>
        <taxon>Pyramimonadophyceae</taxon>
        <taxon>Pyramimonadales</taxon>
        <taxon>Pyramimonadaceae</taxon>
        <taxon>Cymbomonas</taxon>
    </lineage>
</organism>